<evidence type="ECO:0000313" key="1">
    <source>
        <dbReference type="EMBL" id="CAA9998215.1"/>
    </source>
</evidence>
<dbReference type="AlphaFoldDB" id="A0A6H5G8X8"/>
<dbReference type="EMBL" id="CADCXU010006674">
    <property type="protein sequence ID" value="CAA9998215.1"/>
    <property type="molecule type" value="Genomic_DNA"/>
</dbReference>
<dbReference type="Proteomes" id="UP000479000">
    <property type="component" value="Unassembled WGS sequence"/>
</dbReference>
<gene>
    <name evidence="1" type="ORF">NTEN_LOCUS4498</name>
</gene>
<evidence type="ECO:0000313" key="2">
    <source>
        <dbReference type="Proteomes" id="UP000479000"/>
    </source>
</evidence>
<accession>A0A6H5G8X8</accession>
<protein>
    <submittedName>
        <fullName evidence="1">Uncharacterized protein</fullName>
    </submittedName>
</protein>
<feature type="non-terminal residue" evidence="1">
    <location>
        <position position="60"/>
    </location>
</feature>
<name>A0A6H5G8X8_9HEMI</name>
<keyword evidence="2" id="KW-1185">Reference proteome</keyword>
<organism evidence="1 2">
    <name type="scientific">Nesidiocoris tenuis</name>
    <dbReference type="NCBI Taxonomy" id="355587"/>
    <lineage>
        <taxon>Eukaryota</taxon>
        <taxon>Metazoa</taxon>
        <taxon>Ecdysozoa</taxon>
        <taxon>Arthropoda</taxon>
        <taxon>Hexapoda</taxon>
        <taxon>Insecta</taxon>
        <taxon>Pterygota</taxon>
        <taxon>Neoptera</taxon>
        <taxon>Paraneoptera</taxon>
        <taxon>Hemiptera</taxon>
        <taxon>Heteroptera</taxon>
        <taxon>Panheteroptera</taxon>
        <taxon>Cimicomorpha</taxon>
        <taxon>Miridae</taxon>
        <taxon>Dicyphina</taxon>
        <taxon>Nesidiocoris</taxon>
    </lineage>
</organism>
<proteinExistence type="predicted"/>
<reference evidence="1 2" key="1">
    <citation type="submission" date="2020-02" db="EMBL/GenBank/DDBJ databases">
        <authorList>
            <person name="Ferguson B K."/>
        </authorList>
    </citation>
    <scope>NUCLEOTIDE SEQUENCE [LARGE SCALE GENOMIC DNA]</scope>
</reference>
<sequence>MSMEQPRCAALSDLAGPMCLPECAETYRTHPIRDAISAAVHAHGWLKLLAETIRSLTLSA</sequence>